<gene>
    <name evidence="9" type="ORF">SAMN02745180_01347</name>
</gene>
<sequence>MKKNILLSLLLLILCTSIFTACEKKGSSENTIKIGVSPVPHGEIISYIKDDLKKEGINLEIIEFTDYVKPNLSLAEGEIDANFFQHEPYMNEFASEQNIDIVSLGKIHVEPLGLYSSKYSSIEKLKDNSTIAIPNDPTNGGRALILLEKHGLIKLKDGSGLSATEKDIVENPKNLSFQPLEAAGLPRILKDVDGAVINGNFAIEAGLIPTKDALILEDKDSPYANIIAVRSGEENKEKFQKLLKVLQSKQVKKFIEKKYDGGVIPAF</sequence>
<dbReference type="SUPFAM" id="SSF53850">
    <property type="entry name" value="Periplasmic binding protein-like II"/>
    <property type="match status" value="1"/>
</dbReference>
<dbReference type="GO" id="GO:0016020">
    <property type="term" value="C:membrane"/>
    <property type="evidence" value="ECO:0007669"/>
    <property type="project" value="UniProtKB-SubCell"/>
</dbReference>
<dbReference type="PANTHER" id="PTHR30429">
    <property type="entry name" value="D-METHIONINE-BINDING LIPOPROTEIN METQ"/>
    <property type="match status" value="1"/>
</dbReference>
<reference evidence="9 10" key="1">
    <citation type="submission" date="2016-11" db="EMBL/GenBank/DDBJ databases">
        <authorList>
            <person name="Jaros S."/>
            <person name="Januszkiewicz K."/>
            <person name="Wedrychowicz H."/>
        </authorList>
    </citation>
    <scope>NUCLEOTIDE SEQUENCE [LARGE SCALE GENOMIC DNA]</scope>
    <source>
        <strain evidence="9 10">DSM 13106</strain>
    </source>
</reference>
<organism evidence="9 10">
    <name type="scientific">Sporanaerobacter acetigenes DSM 13106</name>
    <dbReference type="NCBI Taxonomy" id="1123281"/>
    <lineage>
        <taxon>Bacteria</taxon>
        <taxon>Bacillati</taxon>
        <taxon>Bacillota</taxon>
        <taxon>Tissierellia</taxon>
        <taxon>Tissierellales</taxon>
        <taxon>Sporanaerobacteraceae</taxon>
        <taxon>Sporanaerobacter</taxon>
    </lineage>
</organism>
<keyword evidence="2 8" id="KW-0732">Signal</keyword>
<keyword evidence="10" id="KW-1185">Reference proteome</keyword>
<dbReference type="Proteomes" id="UP000184389">
    <property type="component" value="Unassembled WGS sequence"/>
</dbReference>
<dbReference type="Gene3D" id="3.40.190.10">
    <property type="entry name" value="Periplasmic binding protein-like II"/>
    <property type="match status" value="2"/>
</dbReference>
<keyword evidence="3" id="KW-0472">Membrane</keyword>
<dbReference type="STRING" id="1123281.SAMN02745180_01347"/>
<evidence type="ECO:0000256" key="5">
    <source>
        <dbReference type="ARBA" id="ARBA00023288"/>
    </source>
</evidence>
<dbReference type="PANTHER" id="PTHR30429:SF0">
    <property type="entry name" value="METHIONINE-BINDING LIPOPROTEIN METQ"/>
    <property type="match status" value="1"/>
</dbReference>
<evidence type="ECO:0000313" key="10">
    <source>
        <dbReference type="Proteomes" id="UP000184389"/>
    </source>
</evidence>
<accession>A0A1M5WQ53</accession>
<evidence type="ECO:0000313" key="9">
    <source>
        <dbReference type="EMBL" id="SHH89629.1"/>
    </source>
</evidence>
<keyword evidence="5 6" id="KW-0449">Lipoprotein</keyword>
<dbReference type="EMBL" id="FQXR01000005">
    <property type="protein sequence ID" value="SHH89629.1"/>
    <property type="molecule type" value="Genomic_DNA"/>
</dbReference>
<evidence type="ECO:0000256" key="6">
    <source>
        <dbReference type="PIRNR" id="PIRNR002854"/>
    </source>
</evidence>
<protein>
    <recommendedName>
        <fullName evidence="6">Lipoprotein</fullName>
    </recommendedName>
</protein>
<feature type="lipid moiety-binding region" description="S-diacylglycerol cysteine" evidence="7">
    <location>
        <position position="22"/>
    </location>
</feature>
<dbReference type="PROSITE" id="PS51257">
    <property type="entry name" value="PROKAR_LIPOPROTEIN"/>
    <property type="match status" value="1"/>
</dbReference>
<feature type="signal peptide" evidence="8">
    <location>
        <begin position="1"/>
        <end position="21"/>
    </location>
</feature>
<dbReference type="PIRSF" id="PIRSF002854">
    <property type="entry name" value="MetQ"/>
    <property type="match status" value="1"/>
</dbReference>
<comment type="similarity">
    <text evidence="6">Belongs to the nlpA lipoprotein family.</text>
</comment>
<comment type="subcellular location">
    <subcellularLocation>
        <location evidence="1">Membrane</location>
        <topology evidence="1">Lipid-anchor</topology>
    </subcellularLocation>
</comment>
<dbReference type="Pfam" id="PF03180">
    <property type="entry name" value="Lipoprotein_9"/>
    <property type="match status" value="1"/>
</dbReference>
<name>A0A1M5WQ53_9FIRM</name>
<dbReference type="AlphaFoldDB" id="A0A1M5WQ53"/>
<evidence type="ECO:0000256" key="7">
    <source>
        <dbReference type="PIRSR" id="PIRSR002854-1"/>
    </source>
</evidence>
<proteinExistence type="inferred from homology"/>
<evidence type="ECO:0000256" key="3">
    <source>
        <dbReference type="ARBA" id="ARBA00023136"/>
    </source>
</evidence>
<evidence type="ECO:0000256" key="8">
    <source>
        <dbReference type="SAM" id="SignalP"/>
    </source>
</evidence>
<evidence type="ECO:0000256" key="2">
    <source>
        <dbReference type="ARBA" id="ARBA00022729"/>
    </source>
</evidence>
<dbReference type="RefSeq" id="WP_084604187.1">
    <property type="nucleotide sequence ID" value="NZ_FQXR01000005.1"/>
</dbReference>
<dbReference type="InterPro" id="IPR004872">
    <property type="entry name" value="Lipoprotein_NlpA"/>
</dbReference>
<evidence type="ECO:0000256" key="4">
    <source>
        <dbReference type="ARBA" id="ARBA00023139"/>
    </source>
</evidence>
<keyword evidence="4" id="KW-0564">Palmitate</keyword>
<feature type="chain" id="PRO_5013110430" description="Lipoprotein" evidence="8">
    <location>
        <begin position="22"/>
        <end position="267"/>
    </location>
</feature>
<evidence type="ECO:0000256" key="1">
    <source>
        <dbReference type="ARBA" id="ARBA00004635"/>
    </source>
</evidence>
<dbReference type="CDD" id="cd13597">
    <property type="entry name" value="PBP2_lipoprotein_Tp32"/>
    <property type="match status" value="1"/>
</dbReference>